<dbReference type="Gramene" id="TuG1812G0700005207.01.T01">
    <property type="protein sequence ID" value="TuG1812G0700005207.01.T01.cds328466"/>
    <property type="gene ID" value="TuG1812G0700005207.01"/>
</dbReference>
<reference evidence="2" key="1">
    <citation type="journal article" date="2013" name="Nature">
        <title>Draft genome of the wheat A-genome progenitor Triticum urartu.</title>
        <authorList>
            <person name="Ling H.Q."/>
            <person name="Zhao S."/>
            <person name="Liu D."/>
            <person name="Wang J."/>
            <person name="Sun H."/>
            <person name="Zhang C."/>
            <person name="Fan H."/>
            <person name="Li D."/>
            <person name="Dong L."/>
            <person name="Tao Y."/>
            <person name="Gao C."/>
            <person name="Wu H."/>
            <person name="Li Y."/>
            <person name="Cui Y."/>
            <person name="Guo X."/>
            <person name="Zheng S."/>
            <person name="Wang B."/>
            <person name="Yu K."/>
            <person name="Liang Q."/>
            <person name="Yang W."/>
            <person name="Lou X."/>
            <person name="Chen J."/>
            <person name="Feng M."/>
            <person name="Jian J."/>
            <person name="Zhang X."/>
            <person name="Luo G."/>
            <person name="Jiang Y."/>
            <person name="Liu J."/>
            <person name="Wang Z."/>
            <person name="Sha Y."/>
            <person name="Zhang B."/>
            <person name="Wu H."/>
            <person name="Tang D."/>
            <person name="Shen Q."/>
            <person name="Xue P."/>
            <person name="Zou S."/>
            <person name="Wang X."/>
            <person name="Liu X."/>
            <person name="Wang F."/>
            <person name="Yang Y."/>
            <person name="An X."/>
            <person name="Dong Z."/>
            <person name="Zhang K."/>
            <person name="Zhang X."/>
            <person name="Luo M.C."/>
            <person name="Dvorak J."/>
            <person name="Tong Y."/>
            <person name="Wang J."/>
            <person name="Yang H."/>
            <person name="Li Z."/>
            <person name="Wang D."/>
            <person name="Zhang A."/>
            <person name="Wang J."/>
        </authorList>
    </citation>
    <scope>NUCLEOTIDE SEQUENCE</scope>
    <source>
        <strain evidence="2">cv. G1812</strain>
    </source>
</reference>
<proteinExistence type="predicted"/>
<reference evidence="1" key="2">
    <citation type="submission" date="2018-03" db="EMBL/GenBank/DDBJ databases">
        <title>The Triticum urartu genome reveals the dynamic nature of wheat genome evolution.</title>
        <authorList>
            <person name="Ling H."/>
            <person name="Ma B."/>
            <person name="Shi X."/>
            <person name="Liu H."/>
            <person name="Dong L."/>
            <person name="Sun H."/>
            <person name="Cao Y."/>
            <person name="Gao Q."/>
            <person name="Zheng S."/>
            <person name="Li Y."/>
            <person name="Yu Y."/>
            <person name="Du H."/>
            <person name="Qi M."/>
            <person name="Li Y."/>
            <person name="Yu H."/>
            <person name="Cui Y."/>
            <person name="Wang N."/>
            <person name="Chen C."/>
            <person name="Wu H."/>
            <person name="Zhao Y."/>
            <person name="Zhang J."/>
            <person name="Li Y."/>
            <person name="Zhou W."/>
            <person name="Zhang B."/>
            <person name="Hu W."/>
            <person name="Eijk M."/>
            <person name="Tang J."/>
            <person name="Witsenboer H."/>
            <person name="Zhao S."/>
            <person name="Li Z."/>
            <person name="Zhang A."/>
            <person name="Wang D."/>
            <person name="Liang C."/>
        </authorList>
    </citation>
    <scope>NUCLEOTIDE SEQUENCE [LARGE SCALE GENOMIC DNA]</scope>
    <source>
        <strain evidence="1">cv. G1812</strain>
    </source>
</reference>
<protein>
    <submittedName>
        <fullName evidence="1">Uncharacterized protein</fullName>
    </submittedName>
</protein>
<dbReference type="AlphaFoldDB" id="A0A8R7VCV2"/>
<accession>A0A8R7VCV2</accession>
<reference evidence="1" key="3">
    <citation type="submission" date="2022-06" db="UniProtKB">
        <authorList>
            <consortium name="EnsemblPlants"/>
        </authorList>
    </citation>
    <scope>IDENTIFICATION</scope>
</reference>
<name>A0A8R7VCV2_TRIUA</name>
<evidence type="ECO:0000313" key="2">
    <source>
        <dbReference type="Proteomes" id="UP000015106"/>
    </source>
</evidence>
<dbReference type="EnsemblPlants" id="TuG1812G0700005207.01.T01">
    <property type="protein sequence ID" value="TuG1812G0700005207.01.T01.cds328466"/>
    <property type="gene ID" value="TuG1812G0700005207.01"/>
</dbReference>
<dbReference type="Proteomes" id="UP000015106">
    <property type="component" value="Chromosome 7"/>
</dbReference>
<keyword evidence="2" id="KW-1185">Reference proteome</keyword>
<organism evidence="1 2">
    <name type="scientific">Triticum urartu</name>
    <name type="common">Red wild einkorn</name>
    <name type="synonym">Crithodium urartu</name>
    <dbReference type="NCBI Taxonomy" id="4572"/>
    <lineage>
        <taxon>Eukaryota</taxon>
        <taxon>Viridiplantae</taxon>
        <taxon>Streptophyta</taxon>
        <taxon>Embryophyta</taxon>
        <taxon>Tracheophyta</taxon>
        <taxon>Spermatophyta</taxon>
        <taxon>Magnoliopsida</taxon>
        <taxon>Liliopsida</taxon>
        <taxon>Poales</taxon>
        <taxon>Poaceae</taxon>
        <taxon>BOP clade</taxon>
        <taxon>Pooideae</taxon>
        <taxon>Triticodae</taxon>
        <taxon>Triticeae</taxon>
        <taxon>Triticinae</taxon>
        <taxon>Triticum</taxon>
    </lineage>
</organism>
<sequence>MAMPSACGISWTSWSGMPRSLGPRMFTAGSWLPIFAHSSVQAVADHR</sequence>
<evidence type="ECO:0000313" key="1">
    <source>
        <dbReference type="EnsemblPlants" id="TuG1812G0700005207.01.T01.cds328466"/>
    </source>
</evidence>